<evidence type="ECO:0000313" key="4">
    <source>
        <dbReference type="EMBL" id="OGZ39743.1"/>
    </source>
</evidence>
<dbReference type="InterPro" id="IPR051422">
    <property type="entry name" value="AlkB_tRNA_MeTrf/Diox"/>
</dbReference>
<dbReference type="AlphaFoldDB" id="A0A1G2FNY2"/>
<proteinExistence type="predicted"/>
<evidence type="ECO:0000256" key="1">
    <source>
        <dbReference type="ARBA" id="ARBA00022603"/>
    </source>
</evidence>
<dbReference type="Proteomes" id="UP000177126">
    <property type="component" value="Unassembled WGS sequence"/>
</dbReference>
<dbReference type="CDD" id="cd02440">
    <property type="entry name" value="AdoMet_MTases"/>
    <property type="match status" value="1"/>
</dbReference>
<organism evidence="4 5">
    <name type="scientific">Candidatus Portnoybacteria bacterium RIFCSPLOWO2_02_FULL_39_11</name>
    <dbReference type="NCBI Taxonomy" id="1802001"/>
    <lineage>
        <taxon>Bacteria</taxon>
        <taxon>Candidatus Portnoyibacteriota</taxon>
    </lineage>
</organism>
<accession>A0A1G2FNY2</accession>
<dbReference type="Pfam" id="PF08241">
    <property type="entry name" value="Methyltransf_11"/>
    <property type="match status" value="1"/>
</dbReference>
<keyword evidence="2" id="KW-0808">Transferase</keyword>
<name>A0A1G2FNY2_9BACT</name>
<evidence type="ECO:0000256" key="2">
    <source>
        <dbReference type="ARBA" id="ARBA00022679"/>
    </source>
</evidence>
<dbReference type="InterPro" id="IPR013216">
    <property type="entry name" value="Methyltransf_11"/>
</dbReference>
<keyword evidence="1" id="KW-0489">Methyltransferase</keyword>
<gene>
    <name evidence="4" type="ORF">A3B04_01740</name>
</gene>
<dbReference type="GO" id="GO:0032259">
    <property type="term" value="P:methylation"/>
    <property type="evidence" value="ECO:0007669"/>
    <property type="project" value="UniProtKB-KW"/>
</dbReference>
<dbReference type="EMBL" id="MHNF01000048">
    <property type="protein sequence ID" value="OGZ39743.1"/>
    <property type="molecule type" value="Genomic_DNA"/>
</dbReference>
<dbReference type="GO" id="GO:0008175">
    <property type="term" value="F:tRNA methyltransferase activity"/>
    <property type="evidence" value="ECO:0007669"/>
    <property type="project" value="UniProtKB-ARBA"/>
</dbReference>
<feature type="domain" description="Methyltransferase type 11" evidence="3">
    <location>
        <begin position="49"/>
        <end position="145"/>
    </location>
</feature>
<dbReference type="Gene3D" id="3.40.50.150">
    <property type="entry name" value="Vaccinia Virus protein VP39"/>
    <property type="match status" value="1"/>
</dbReference>
<comment type="caution">
    <text evidence="4">The sequence shown here is derived from an EMBL/GenBank/DDBJ whole genome shotgun (WGS) entry which is preliminary data.</text>
</comment>
<evidence type="ECO:0000259" key="3">
    <source>
        <dbReference type="Pfam" id="PF08241"/>
    </source>
</evidence>
<protein>
    <recommendedName>
        <fullName evidence="3">Methyltransferase type 11 domain-containing protein</fullName>
    </recommendedName>
</protein>
<dbReference type="InterPro" id="IPR029063">
    <property type="entry name" value="SAM-dependent_MTases_sf"/>
</dbReference>
<sequence>MDINEAKKIMELNKHFYNLLAEDFSRTRANIWEEFKSLGEYWQDRDQVLDLGCGNGRFYDLVCRPGKNIKYFGVDNSERLIAMAKQNYPQGQFILNDGLELPFGDEFFDKVLCIAVLHHLPGYDLRREFLRQARRVLKKDGLLVLTTWFAAPGKRRWRNLLKYSWLKIIGRSKLDWGDFYEPWGNKGVRYFHNFSAKEMRNLLEDVGFKIESIGFLTRKSGEKNLVVVARK</sequence>
<dbReference type="PANTHER" id="PTHR13069:SF21">
    <property type="entry name" value="ALKYLATED DNA REPAIR PROTEIN ALKB HOMOLOG 8"/>
    <property type="match status" value="1"/>
</dbReference>
<reference evidence="4 5" key="1">
    <citation type="journal article" date="2016" name="Nat. Commun.">
        <title>Thousands of microbial genomes shed light on interconnected biogeochemical processes in an aquifer system.</title>
        <authorList>
            <person name="Anantharaman K."/>
            <person name="Brown C.T."/>
            <person name="Hug L.A."/>
            <person name="Sharon I."/>
            <person name="Castelle C.J."/>
            <person name="Probst A.J."/>
            <person name="Thomas B.C."/>
            <person name="Singh A."/>
            <person name="Wilkins M.J."/>
            <person name="Karaoz U."/>
            <person name="Brodie E.L."/>
            <person name="Williams K.H."/>
            <person name="Hubbard S.S."/>
            <person name="Banfield J.F."/>
        </authorList>
    </citation>
    <scope>NUCLEOTIDE SEQUENCE [LARGE SCALE GENOMIC DNA]</scope>
</reference>
<dbReference type="GO" id="GO:0006400">
    <property type="term" value="P:tRNA modification"/>
    <property type="evidence" value="ECO:0007669"/>
    <property type="project" value="UniProtKB-ARBA"/>
</dbReference>
<dbReference type="GO" id="GO:0008757">
    <property type="term" value="F:S-adenosylmethionine-dependent methyltransferase activity"/>
    <property type="evidence" value="ECO:0007669"/>
    <property type="project" value="InterPro"/>
</dbReference>
<dbReference type="SUPFAM" id="SSF53335">
    <property type="entry name" value="S-adenosyl-L-methionine-dependent methyltransferases"/>
    <property type="match status" value="1"/>
</dbReference>
<evidence type="ECO:0000313" key="5">
    <source>
        <dbReference type="Proteomes" id="UP000177126"/>
    </source>
</evidence>
<dbReference type="PANTHER" id="PTHR13069">
    <property type="entry name" value="ALKYLATED DNA REPAIR PROTEIN ALKB HOMOLOG 8"/>
    <property type="match status" value="1"/>
</dbReference>